<proteinExistence type="predicted"/>
<reference evidence="1" key="2">
    <citation type="journal article" date="2015" name="Data Brief">
        <title>Shoot transcriptome of the giant reed, Arundo donax.</title>
        <authorList>
            <person name="Barrero R.A."/>
            <person name="Guerrero F.D."/>
            <person name="Moolhuijzen P."/>
            <person name="Goolsby J.A."/>
            <person name="Tidwell J."/>
            <person name="Bellgard S.E."/>
            <person name="Bellgard M.I."/>
        </authorList>
    </citation>
    <scope>NUCLEOTIDE SEQUENCE</scope>
    <source>
        <tissue evidence="1">Shoot tissue taken approximately 20 cm above the soil surface</tissue>
    </source>
</reference>
<dbReference type="AlphaFoldDB" id="A0A0A8Y2D6"/>
<organism evidence="1">
    <name type="scientific">Arundo donax</name>
    <name type="common">Giant reed</name>
    <name type="synonym">Donax arundinaceus</name>
    <dbReference type="NCBI Taxonomy" id="35708"/>
    <lineage>
        <taxon>Eukaryota</taxon>
        <taxon>Viridiplantae</taxon>
        <taxon>Streptophyta</taxon>
        <taxon>Embryophyta</taxon>
        <taxon>Tracheophyta</taxon>
        <taxon>Spermatophyta</taxon>
        <taxon>Magnoliopsida</taxon>
        <taxon>Liliopsida</taxon>
        <taxon>Poales</taxon>
        <taxon>Poaceae</taxon>
        <taxon>PACMAD clade</taxon>
        <taxon>Arundinoideae</taxon>
        <taxon>Arundineae</taxon>
        <taxon>Arundo</taxon>
    </lineage>
</organism>
<name>A0A0A8Y2D6_ARUDO</name>
<evidence type="ECO:0000313" key="1">
    <source>
        <dbReference type="EMBL" id="JAD17897.1"/>
    </source>
</evidence>
<sequence>MSFLGTQWLPLLPALETWARRRSGSGMHRGRRMRFSGLPWCRGTWTLAMCRRPWSCSRQCQ</sequence>
<reference evidence="1" key="1">
    <citation type="submission" date="2014-09" db="EMBL/GenBank/DDBJ databases">
        <authorList>
            <person name="Magalhaes I.L.F."/>
            <person name="Oliveira U."/>
            <person name="Santos F.R."/>
            <person name="Vidigal T.H.D.A."/>
            <person name="Brescovit A.D."/>
            <person name="Santos A.J."/>
        </authorList>
    </citation>
    <scope>NUCLEOTIDE SEQUENCE</scope>
    <source>
        <tissue evidence="1">Shoot tissue taken approximately 20 cm above the soil surface</tissue>
    </source>
</reference>
<accession>A0A0A8Y2D6</accession>
<protein>
    <submittedName>
        <fullName evidence="1">Uncharacterized protein</fullName>
    </submittedName>
</protein>
<dbReference type="EMBL" id="GBRH01279998">
    <property type="protein sequence ID" value="JAD17897.1"/>
    <property type="molecule type" value="Transcribed_RNA"/>
</dbReference>